<feature type="active site" description="Proton acceptor" evidence="4">
    <location>
        <position position="55"/>
    </location>
</feature>
<feature type="chain" id="PRO_5026122956" evidence="6">
    <location>
        <begin position="21"/>
        <end position="683"/>
    </location>
</feature>
<dbReference type="GO" id="GO:0005975">
    <property type="term" value="P:carbohydrate metabolic process"/>
    <property type="evidence" value="ECO:0007669"/>
    <property type="project" value="InterPro"/>
</dbReference>
<sequence>MKRVMLFAVMLATLSFNASAQQEPRPDSGLSFRTWTPDNGNGTFTNPLFYDEFSDPDLIRVGEWFYLTGTTMHAMPGLPILRSKDLVNWELLGYAADKLDFGPAYRLEDGKNIYGQGIWAPSLRYRNGVFYIFTNVNGRGTQIYSAINPKGPWTHWEMKRSLHDLSVLFDDDGKAYVVWGHQDLHIAQLTDDLLDLVPNTEKVIFSKNEGMGEGAHFYKIAGRYYIISANYAGGFRMPAARATHVFGPYEVNQAISKDEGFGLVGGYRLKNNKYPFEVTPPNPASRDATAMHQGGIVLTEAGEWWGFSMMDYNSVGRLLSLAPITWKDGWPYFGLPGNLGRNPRTWIKPRTTESQQIRAPFDRSDDFTEPALKPLWQWNHAPVDDKWSLSERPGFLRLHALHADSFWDARNTLTQRAIGPMSSPTVAIDVAGLLDNDVAGLALLNLPYATLGVERKNSKLSLALFDQARNQTVRVPLAATRVWLRAECDFLTEKARFSYSLDGQNFQSIGDEFTMIFQLTTFQGVRYGLFAYNTGKQNGGMADFNSFDLYQPYPRGLMRAIPYDQRIQLKAATGRAPAQPLNFTVQNMGLGRVALQAADGNYLSIGLNGSATLQAVRPGPGVAQSFQWMETPTGELLLMSLLTNFYLRVHPQSGALIADSPGPIPDGSDGVRFLWTATAARAE</sequence>
<feature type="active site" description="Proton donor" evidence="4">
    <location>
        <position position="213"/>
    </location>
</feature>
<dbReference type="InterPro" id="IPR006710">
    <property type="entry name" value="Glyco_hydro_43"/>
</dbReference>
<comment type="caution">
    <text evidence="8">The sequence shown here is derived from an EMBL/GenBank/DDBJ whole genome shotgun (WGS) entry which is preliminary data.</text>
</comment>
<dbReference type="SUPFAM" id="SSF75005">
    <property type="entry name" value="Arabinanase/levansucrase/invertase"/>
    <property type="match status" value="1"/>
</dbReference>
<gene>
    <name evidence="8" type="ORF">GJ699_18835</name>
</gene>
<feature type="signal peptide" evidence="6">
    <location>
        <begin position="1"/>
        <end position="20"/>
    </location>
</feature>
<keyword evidence="2 8" id="KW-0378">Hydrolase</keyword>
<dbReference type="Gene3D" id="2.60.120.200">
    <property type="match status" value="1"/>
</dbReference>
<dbReference type="RefSeq" id="WP_154379052.1">
    <property type="nucleotide sequence ID" value="NZ_WKJK01000009.1"/>
</dbReference>
<protein>
    <submittedName>
        <fullName evidence="8">Family 43 glycosylhydrolase</fullName>
    </submittedName>
</protein>
<evidence type="ECO:0000256" key="3">
    <source>
        <dbReference type="ARBA" id="ARBA00023295"/>
    </source>
</evidence>
<evidence type="ECO:0000256" key="6">
    <source>
        <dbReference type="SAM" id="SignalP"/>
    </source>
</evidence>
<dbReference type="PANTHER" id="PTHR42812">
    <property type="entry name" value="BETA-XYLOSIDASE"/>
    <property type="match status" value="1"/>
</dbReference>
<dbReference type="SUPFAM" id="SSF49899">
    <property type="entry name" value="Concanavalin A-like lectins/glucanases"/>
    <property type="match status" value="1"/>
</dbReference>
<dbReference type="Gene3D" id="2.80.10.50">
    <property type="match status" value="1"/>
</dbReference>
<evidence type="ECO:0000256" key="4">
    <source>
        <dbReference type="PIRSR" id="PIRSR606710-1"/>
    </source>
</evidence>
<reference evidence="8 9" key="1">
    <citation type="submission" date="2019-11" db="EMBL/GenBank/DDBJ databases">
        <title>Novel species isolated from a subtropical stream in China.</title>
        <authorList>
            <person name="Lu H."/>
        </authorList>
    </citation>
    <scope>NUCLEOTIDE SEQUENCE [LARGE SCALE GENOMIC DNA]</scope>
    <source>
        <strain evidence="8 9">FT80W</strain>
    </source>
</reference>
<dbReference type="InterPro" id="IPR023296">
    <property type="entry name" value="Glyco_hydro_beta-prop_sf"/>
</dbReference>
<keyword evidence="9" id="KW-1185">Reference proteome</keyword>
<evidence type="ECO:0000259" key="7">
    <source>
        <dbReference type="Pfam" id="PF17851"/>
    </source>
</evidence>
<dbReference type="SUPFAM" id="SSF50405">
    <property type="entry name" value="Actin-crosslinking proteins"/>
    <property type="match status" value="1"/>
</dbReference>
<dbReference type="Pfam" id="PF04616">
    <property type="entry name" value="Glyco_hydro_43"/>
    <property type="match status" value="1"/>
</dbReference>
<evidence type="ECO:0000256" key="5">
    <source>
        <dbReference type="PIRSR" id="PIRSR606710-2"/>
    </source>
</evidence>
<dbReference type="InterPro" id="IPR008999">
    <property type="entry name" value="Actin-crosslinking"/>
</dbReference>
<dbReference type="InterPro" id="IPR051795">
    <property type="entry name" value="Glycosyl_Hydrlase_43"/>
</dbReference>
<evidence type="ECO:0000313" key="9">
    <source>
        <dbReference type="Proteomes" id="UP000433309"/>
    </source>
</evidence>
<dbReference type="CDD" id="cd00257">
    <property type="entry name" value="beta-trefoil_FSCN-like"/>
    <property type="match status" value="1"/>
</dbReference>
<organism evidence="8 9">
    <name type="scientific">Duganella guangzhouensis</name>
    <dbReference type="NCBI Taxonomy" id="2666084"/>
    <lineage>
        <taxon>Bacteria</taxon>
        <taxon>Pseudomonadati</taxon>
        <taxon>Pseudomonadota</taxon>
        <taxon>Betaproteobacteria</taxon>
        <taxon>Burkholderiales</taxon>
        <taxon>Oxalobacteraceae</taxon>
        <taxon>Telluria group</taxon>
        <taxon>Duganella</taxon>
    </lineage>
</organism>
<feature type="domain" description="Beta-xylosidase C-terminal Concanavalin A-like" evidence="7">
    <location>
        <begin position="364"/>
        <end position="548"/>
    </location>
</feature>
<dbReference type="EMBL" id="WKJK01000009">
    <property type="protein sequence ID" value="MRW92054.1"/>
    <property type="molecule type" value="Genomic_DNA"/>
</dbReference>
<dbReference type="InterPro" id="IPR041542">
    <property type="entry name" value="GH43_C2"/>
</dbReference>
<proteinExistence type="inferred from homology"/>
<accession>A0A6I2L587</accession>
<keyword evidence="6" id="KW-0732">Signal</keyword>
<dbReference type="InterPro" id="IPR013320">
    <property type="entry name" value="ConA-like_dom_sf"/>
</dbReference>
<keyword evidence="3" id="KW-0326">Glycosidase</keyword>
<name>A0A6I2L587_9BURK</name>
<evidence type="ECO:0000313" key="8">
    <source>
        <dbReference type="EMBL" id="MRW92054.1"/>
    </source>
</evidence>
<feature type="site" description="Important for catalytic activity, responsible for pKa modulation of the active site Glu and correct orientation of both the proton donor and substrate" evidence="5">
    <location>
        <position position="164"/>
    </location>
</feature>
<dbReference type="Gene3D" id="2.115.10.20">
    <property type="entry name" value="Glycosyl hydrolase domain, family 43"/>
    <property type="match status" value="1"/>
</dbReference>
<dbReference type="CDD" id="cd09001">
    <property type="entry name" value="GH43_FsAxh1-like"/>
    <property type="match status" value="1"/>
</dbReference>
<dbReference type="PANTHER" id="PTHR42812:SF12">
    <property type="entry name" value="BETA-XYLOSIDASE-RELATED"/>
    <property type="match status" value="1"/>
</dbReference>
<dbReference type="Pfam" id="PF17851">
    <property type="entry name" value="GH43_C2"/>
    <property type="match status" value="1"/>
</dbReference>
<dbReference type="Proteomes" id="UP000433309">
    <property type="component" value="Unassembled WGS sequence"/>
</dbReference>
<dbReference type="GO" id="GO:0004553">
    <property type="term" value="F:hydrolase activity, hydrolyzing O-glycosyl compounds"/>
    <property type="evidence" value="ECO:0007669"/>
    <property type="project" value="InterPro"/>
</dbReference>
<comment type="similarity">
    <text evidence="1">Belongs to the glycosyl hydrolase 43 family.</text>
</comment>
<evidence type="ECO:0000256" key="1">
    <source>
        <dbReference type="ARBA" id="ARBA00009865"/>
    </source>
</evidence>
<dbReference type="AlphaFoldDB" id="A0A6I2L587"/>
<evidence type="ECO:0000256" key="2">
    <source>
        <dbReference type="ARBA" id="ARBA00022801"/>
    </source>
</evidence>